<dbReference type="Gene3D" id="2.120.10.30">
    <property type="entry name" value="TolB, C-terminal domain"/>
    <property type="match status" value="1"/>
</dbReference>
<protein>
    <recommendedName>
        <fullName evidence="4">Superoxide dismutase</fullName>
    </recommendedName>
</protein>
<accession>A0A8J3QEE4</accession>
<evidence type="ECO:0008006" key="4">
    <source>
        <dbReference type="Google" id="ProtNLM"/>
    </source>
</evidence>
<dbReference type="InterPro" id="IPR011042">
    <property type="entry name" value="6-blade_b-propeller_TolB-like"/>
</dbReference>
<keyword evidence="3" id="KW-1185">Reference proteome</keyword>
<evidence type="ECO:0000313" key="2">
    <source>
        <dbReference type="EMBL" id="GIH08194.1"/>
    </source>
</evidence>
<gene>
    <name evidence="2" type="ORF">Rhe02_62610</name>
</gene>
<comment type="caution">
    <text evidence="2">The sequence shown here is derived from an EMBL/GenBank/DDBJ whole genome shotgun (WGS) entry which is preliminary data.</text>
</comment>
<feature type="signal peptide" evidence="1">
    <location>
        <begin position="1"/>
        <end position="27"/>
    </location>
</feature>
<dbReference type="AlphaFoldDB" id="A0A8J3QEE4"/>
<keyword evidence="1" id="KW-0732">Signal</keyword>
<evidence type="ECO:0000313" key="3">
    <source>
        <dbReference type="Proteomes" id="UP000612899"/>
    </source>
</evidence>
<evidence type="ECO:0000256" key="1">
    <source>
        <dbReference type="SAM" id="SignalP"/>
    </source>
</evidence>
<sequence length="310" mass="32305">MNRRQALTGLAATAVGTVLVTPGSTQANEGDDRFPTLIPLPDNFNPEGIAIGDRPVVYCGSLANGSIYRASLVTGRGALLPAAAPGTPSVGMKIDDRGRLFVAGGPAGNGRVVSARDGSVLAAYTFQTAPTFINDVVVTPRAAYFTDSMKPFLYVLRLGRHGSLPGGFTALPLSGDLVYQAGFNVNGITRTPDGRALLVVQSNTASLFRVEPTTGVATRVDLGGAALTAGDGLLLLGNSLYVVQNQLNQVAKFRMSDSGHLGRLVGTATDPRFQVPTTVAAFGRRLYLPNAKFGATPPATTFEVIGIPKF</sequence>
<dbReference type="SUPFAM" id="SSF63829">
    <property type="entry name" value="Calcium-dependent phosphotriesterase"/>
    <property type="match status" value="1"/>
</dbReference>
<dbReference type="Proteomes" id="UP000612899">
    <property type="component" value="Unassembled WGS sequence"/>
</dbReference>
<dbReference type="EMBL" id="BONY01000046">
    <property type="protein sequence ID" value="GIH08194.1"/>
    <property type="molecule type" value="Genomic_DNA"/>
</dbReference>
<organism evidence="2 3">
    <name type="scientific">Rhizocola hellebori</name>
    <dbReference type="NCBI Taxonomy" id="1392758"/>
    <lineage>
        <taxon>Bacteria</taxon>
        <taxon>Bacillati</taxon>
        <taxon>Actinomycetota</taxon>
        <taxon>Actinomycetes</taxon>
        <taxon>Micromonosporales</taxon>
        <taxon>Micromonosporaceae</taxon>
        <taxon>Rhizocola</taxon>
    </lineage>
</organism>
<dbReference type="RefSeq" id="WP_203911956.1">
    <property type="nucleotide sequence ID" value="NZ_BONY01000046.1"/>
</dbReference>
<feature type="chain" id="PRO_5035272626" description="Superoxide dismutase" evidence="1">
    <location>
        <begin position="28"/>
        <end position="310"/>
    </location>
</feature>
<reference evidence="2" key="1">
    <citation type="submission" date="2021-01" db="EMBL/GenBank/DDBJ databases">
        <title>Whole genome shotgun sequence of Rhizocola hellebori NBRC 109834.</title>
        <authorList>
            <person name="Komaki H."/>
            <person name="Tamura T."/>
        </authorList>
    </citation>
    <scope>NUCLEOTIDE SEQUENCE</scope>
    <source>
        <strain evidence="2">NBRC 109834</strain>
    </source>
</reference>
<name>A0A8J3QEE4_9ACTN</name>
<proteinExistence type="predicted"/>